<feature type="transmembrane region" description="Helical" evidence="1">
    <location>
        <begin position="19"/>
        <end position="49"/>
    </location>
</feature>
<keyword evidence="3" id="KW-1185">Reference proteome</keyword>
<reference evidence="3" key="2">
    <citation type="journal article" date="2018" name="Plant J.">
        <title>The Sorghum bicolor reference genome: improved assembly, gene annotations, a transcriptome atlas, and signatures of genome organization.</title>
        <authorList>
            <person name="McCormick R.F."/>
            <person name="Truong S.K."/>
            <person name="Sreedasyam A."/>
            <person name="Jenkins J."/>
            <person name="Shu S."/>
            <person name="Sims D."/>
            <person name="Kennedy M."/>
            <person name="Amirebrahimi M."/>
            <person name="Weers B.D."/>
            <person name="McKinley B."/>
            <person name="Mattison A."/>
            <person name="Morishige D.T."/>
            <person name="Grimwood J."/>
            <person name="Schmutz J."/>
            <person name="Mullet J.E."/>
        </authorList>
    </citation>
    <scope>NUCLEOTIDE SEQUENCE [LARGE SCALE GENOMIC DNA]</scope>
    <source>
        <strain evidence="3">cv. BTx623</strain>
    </source>
</reference>
<accession>A0A1B6P7T8</accession>
<evidence type="ECO:0000256" key="1">
    <source>
        <dbReference type="SAM" id="Phobius"/>
    </source>
</evidence>
<sequence>MYFDFLFLCFLSQPYNQEIIWNCIYIVGAYFIYYLEHGFEFITFCVVFFSRNYSHKISITFLLVTFY</sequence>
<dbReference type="AlphaFoldDB" id="A0A1B6P7T8"/>
<gene>
    <name evidence="2" type="ORF">SORBI_3009G100000</name>
</gene>
<dbReference type="EMBL" id="CM000768">
    <property type="protein sequence ID" value="KXG21723.1"/>
    <property type="molecule type" value="Genomic_DNA"/>
</dbReference>
<name>A0A1B6P7T8_SORBI</name>
<keyword evidence="1" id="KW-0812">Transmembrane</keyword>
<keyword evidence="1" id="KW-1133">Transmembrane helix</keyword>
<dbReference type="InParanoid" id="A0A1B6P7T8"/>
<keyword evidence="1" id="KW-0472">Membrane</keyword>
<organism evidence="2 3">
    <name type="scientific">Sorghum bicolor</name>
    <name type="common">Sorghum</name>
    <name type="synonym">Sorghum vulgare</name>
    <dbReference type="NCBI Taxonomy" id="4558"/>
    <lineage>
        <taxon>Eukaryota</taxon>
        <taxon>Viridiplantae</taxon>
        <taxon>Streptophyta</taxon>
        <taxon>Embryophyta</taxon>
        <taxon>Tracheophyta</taxon>
        <taxon>Spermatophyta</taxon>
        <taxon>Magnoliopsida</taxon>
        <taxon>Liliopsida</taxon>
        <taxon>Poales</taxon>
        <taxon>Poaceae</taxon>
        <taxon>PACMAD clade</taxon>
        <taxon>Panicoideae</taxon>
        <taxon>Andropogonodae</taxon>
        <taxon>Andropogoneae</taxon>
        <taxon>Sorghinae</taxon>
        <taxon>Sorghum</taxon>
    </lineage>
</organism>
<dbReference type="Gramene" id="KXG21723">
    <property type="protein sequence ID" value="KXG21723"/>
    <property type="gene ID" value="SORBI_3009G100000"/>
</dbReference>
<protein>
    <submittedName>
        <fullName evidence="2">Uncharacterized protein</fullName>
    </submittedName>
</protein>
<reference evidence="2 3" key="1">
    <citation type="journal article" date="2009" name="Nature">
        <title>The Sorghum bicolor genome and the diversification of grasses.</title>
        <authorList>
            <person name="Paterson A.H."/>
            <person name="Bowers J.E."/>
            <person name="Bruggmann R."/>
            <person name="Dubchak I."/>
            <person name="Grimwood J."/>
            <person name="Gundlach H."/>
            <person name="Haberer G."/>
            <person name="Hellsten U."/>
            <person name="Mitros T."/>
            <person name="Poliakov A."/>
            <person name="Schmutz J."/>
            <person name="Spannagl M."/>
            <person name="Tang H."/>
            <person name="Wang X."/>
            <person name="Wicker T."/>
            <person name="Bharti A.K."/>
            <person name="Chapman J."/>
            <person name="Feltus F.A."/>
            <person name="Gowik U."/>
            <person name="Grigoriev I.V."/>
            <person name="Lyons E."/>
            <person name="Maher C.A."/>
            <person name="Martis M."/>
            <person name="Narechania A."/>
            <person name="Otillar R.P."/>
            <person name="Penning B.W."/>
            <person name="Salamov A.A."/>
            <person name="Wang Y."/>
            <person name="Zhang L."/>
            <person name="Carpita N.C."/>
            <person name="Freeling M."/>
            <person name="Gingle A.R."/>
            <person name="Hash C.T."/>
            <person name="Keller B."/>
            <person name="Klein P."/>
            <person name="Kresovich S."/>
            <person name="McCann M.C."/>
            <person name="Ming R."/>
            <person name="Peterson D.G."/>
            <person name="Mehboob-ur-Rahman"/>
            <person name="Ware D."/>
            <person name="Westhoff P."/>
            <person name="Mayer K.F."/>
            <person name="Messing J."/>
            <person name="Rokhsar D.S."/>
        </authorList>
    </citation>
    <scope>NUCLEOTIDE SEQUENCE [LARGE SCALE GENOMIC DNA]</scope>
    <source>
        <strain evidence="3">cv. BTx623</strain>
    </source>
</reference>
<evidence type="ECO:0000313" key="3">
    <source>
        <dbReference type="Proteomes" id="UP000000768"/>
    </source>
</evidence>
<dbReference type="Proteomes" id="UP000000768">
    <property type="component" value="Chromosome 9"/>
</dbReference>
<evidence type="ECO:0000313" key="2">
    <source>
        <dbReference type="EMBL" id="KXG21723.1"/>
    </source>
</evidence>
<proteinExistence type="predicted"/>